<name>A0A3A4KR95_9NOCA</name>
<evidence type="ECO:0000259" key="1">
    <source>
        <dbReference type="SMART" id="SM00860"/>
    </source>
</evidence>
<dbReference type="Pfam" id="PF09346">
    <property type="entry name" value="SMI1_KNR4"/>
    <property type="match status" value="1"/>
</dbReference>
<proteinExistence type="predicted"/>
<keyword evidence="3" id="KW-1185">Reference proteome</keyword>
<protein>
    <submittedName>
        <fullName evidence="2">SMI1/KNR4 family protein</fullName>
    </submittedName>
</protein>
<reference evidence="2 3" key="1">
    <citation type="submission" date="2018-09" db="EMBL/GenBank/DDBJ databases">
        <title>YIM PH21274 draft genome.</title>
        <authorList>
            <person name="Miao C."/>
        </authorList>
    </citation>
    <scope>NUCLEOTIDE SEQUENCE [LARGE SCALE GENOMIC DNA]</scope>
    <source>
        <strain evidence="2 3">YIM PH 21724</strain>
    </source>
</reference>
<comment type="caution">
    <text evidence="2">The sequence shown here is derived from an EMBL/GenBank/DDBJ whole genome shotgun (WGS) entry which is preliminary data.</text>
</comment>
<dbReference type="RefSeq" id="WP_120038686.1">
    <property type="nucleotide sequence ID" value="NZ_QZFU01000013.1"/>
</dbReference>
<gene>
    <name evidence="2" type="ORF">D5S18_05550</name>
</gene>
<dbReference type="AlphaFoldDB" id="A0A3A4KR95"/>
<sequence length="465" mass="49156">MPAIHDFATWEQLLVLLRAEHADRLVADTGHVTGSIRSTGWSLPLGHRLPYDRQAVTRAAAPVQRALAEAGIREVLFGADISPSGQTVLHVFGTSPAVDSMSGFQSPSPGTLVLVDGVVAEPWRRLPEPVPWAVVAPSSDPALLERTLRGRLPDAVGATEEEIAATEERLGVTLTEELKALYRATRVGPAGPDGSGDWEADFAELQAAETAVGCELSSLDGLFVADASTRPYPWRYAATEAVRTPSDAAVQGLVGSPGWIAFGSNGGDTFAIDLTPGPRGHLGQVILIDHEQSIGAELYGESLTELVLNLFERSDRAGCQMQRLPVTARVGDGHDLDDVASAVHPDLEVVEIFRRSGTPLSLAPIAGLPRVRTLTAHPGTLADPLEITGLTGLEYLALGPDEWRVLLDAGAVPQGLSAASVEVRGDEHPLTVVDVANNLLALWDRPLIAHTTVTGQIGHSGLSDS</sequence>
<dbReference type="SMART" id="SM00860">
    <property type="entry name" value="SMI1_KNR4"/>
    <property type="match status" value="1"/>
</dbReference>
<dbReference type="OrthoDB" id="4759758at2"/>
<dbReference type="Gene3D" id="3.40.1580.10">
    <property type="entry name" value="SMI1/KNR4-like"/>
    <property type="match status" value="1"/>
</dbReference>
<accession>A0A3A4KR95</accession>
<dbReference type="SUPFAM" id="SSF160631">
    <property type="entry name" value="SMI1/KNR4-like"/>
    <property type="match status" value="1"/>
</dbReference>
<evidence type="ECO:0000313" key="3">
    <source>
        <dbReference type="Proteomes" id="UP000266677"/>
    </source>
</evidence>
<organism evidence="2 3">
    <name type="scientific">Nocardia panacis</name>
    <dbReference type="NCBI Taxonomy" id="2340916"/>
    <lineage>
        <taxon>Bacteria</taxon>
        <taxon>Bacillati</taxon>
        <taxon>Actinomycetota</taxon>
        <taxon>Actinomycetes</taxon>
        <taxon>Mycobacteriales</taxon>
        <taxon>Nocardiaceae</taxon>
        <taxon>Nocardia</taxon>
    </lineage>
</organism>
<dbReference type="InterPro" id="IPR018958">
    <property type="entry name" value="Knr4/Smi1-like_dom"/>
</dbReference>
<dbReference type="Proteomes" id="UP000266677">
    <property type="component" value="Unassembled WGS sequence"/>
</dbReference>
<dbReference type="InterPro" id="IPR037883">
    <property type="entry name" value="Knr4/Smi1-like_sf"/>
</dbReference>
<feature type="domain" description="Knr4/Smi1-like" evidence="1">
    <location>
        <begin position="157"/>
        <end position="309"/>
    </location>
</feature>
<dbReference type="EMBL" id="QZFU01000013">
    <property type="protein sequence ID" value="RJO78370.1"/>
    <property type="molecule type" value="Genomic_DNA"/>
</dbReference>
<evidence type="ECO:0000313" key="2">
    <source>
        <dbReference type="EMBL" id="RJO78370.1"/>
    </source>
</evidence>